<feature type="domain" description="NADAR" evidence="1">
    <location>
        <begin position="12"/>
        <end position="164"/>
    </location>
</feature>
<dbReference type="Pfam" id="PF08719">
    <property type="entry name" value="NADAR"/>
    <property type="match status" value="1"/>
</dbReference>
<dbReference type="EMBL" id="JABCIY010000205">
    <property type="protein sequence ID" value="KAF7188671.1"/>
    <property type="molecule type" value="Genomic_DNA"/>
</dbReference>
<evidence type="ECO:0000313" key="2">
    <source>
        <dbReference type="EMBL" id="KAF7188671.1"/>
    </source>
</evidence>
<dbReference type="AlphaFoldDB" id="A0A8H6R9V8"/>
<proteinExistence type="predicted"/>
<dbReference type="CDD" id="cd15457">
    <property type="entry name" value="NADAR"/>
    <property type="match status" value="1"/>
</dbReference>
<sequence length="168" mass="19675">MAQISDQEGPLYFWREFEEPYGFMSQWYTSPFNVDGITYQTAEMWMMIEKARLFGDHEIAKQMTETTIPSEHQRLGRLAKGFDRGKWNEHKSRIVEEGNFHKFSQDTDLKRKLLKTGERELVEASPSDRIWGIGFGRENAGENRKDWGENRLGVALMNVRGRLRKGVK</sequence>
<comment type="caution">
    <text evidence="2">The sequence shown here is derived from an EMBL/GenBank/DDBJ whole genome shotgun (WGS) entry which is preliminary data.</text>
</comment>
<dbReference type="SUPFAM" id="SSF143990">
    <property type="entry name" value="YbiA-like"/>
    <property type="match status" value="1"/>
</dbReference>
<organism evidence="2 3">
    <name type="scientific">Pseudocercospora fuligena</name>
    <dbReference type="NCBI Taxonomy" id="685502"/>
    <lineage>
        <taxon>Eukaryota</taxon>
        <taxon>Fungi</taxon>
        <taxon>Dikarya</taxon>
        <taxon>Ascomycota</taxon>
        <taxon>Pezizomycotina</taxon>
        <taxon>Dothideomycetes</taxon>
        <taxon>Dothideomycetidae</taxon>
        <taxon>Mycosphaerellales</taxon>
        <taxon>Mycosphaerellaceae</taxon>
        <taxon>Pseudocercospora</taxon>
    </lineage>
</organism>
<evidence type="ECO:0000259" key="1">
    <source>
        <dbReference type="Pfam" id="PF08719"/>
    </source>
</evidence>
<name>A0A8H6R9V8_9PEZI</name>
<keyword evidence="2" id="KW-0378">Hydrolase</keyword>
<dbReference type="Proteomes" id="UP000660729">
    <property type="component" value="Unassembled WGS sequence"/>
</dbReference>
<gene>
    <name evidence="2" type="ORF">HII31_09923</name>
</gene>
<dbReference type="InterPro" id="IPR012816">
    <property type="entry name" value="NADAR"/>
</dbReference>
<accession>A0A8H6R9V8</accession>
<dbReference type="Gene3D" id="1.10.357.40">
    <property type="entry name" value="YbiA-like"/>
    <property type="match status" value="1"/>
</dbReference>
<reference evidence="2" key="1">
    <citation type="submission" date="2020-04" db="EMBL/GenBank/DDBJ databases">
        <title>Draft genome resource of the tomato pathogen Pseudocercospora fuligena.</title>
        <authorList>
            <person name="Zaccaron A."/>
        </authorList>
    </citation>
    <scope>NUCLEOTIDE SEQUENCE</scope>
    <source>
        <strain evidence="2">PF001</strain>
    </source>
</reference>
<protein>
    <submittedName>
        <fullName evidence="2">N-glycosidase</fullName>
    </submittedName>
</protein>
<evidence type="ECO:0000313" key="3">
    <source>
        <dbReference type="Proteomes" id="UP000660729"/>
    </source>
</evidence>
<keyword evidence="2" id="KW-0326">Glycosidase</keyword>
<keyword evidence="3" id="KW-1185">Reference proteome</keyword>
<dbReference type="GO" id="GO:0016798">
    <property type="term" value="F:hydrolase activity, acting on glycosyl bonds"/>
    <property type="evidence" value="ECO:0007669"/>
    <property type="project" value="UniProtKB-KW"/>
</dbReference>
<dbReference type="OrthoDB" id="206452at2759"/>
<dbReference type="NCBIfam" id="TIGR02464">
    <property type="entry name" value="ribofla_fusion"/>
    <property type="match status" value="1"/>
</dbReference>
<dbReference type="InterPro" id="IPR037238">
    <property type="entry name" value="YbiA-like_sf"/>
</dbReference>